<dbReference type="EMBL" id="KB445562">
    <property type="protein sequence ID" value="EMC92141.1"/>
    <property type="molecule type" value="Genomic_DNA"/>
</dbReference>
<reference evidence="2 3" key="1">
    <citation type="journal article" date="2012" name="PLoS Pathog.">
        <title>Diverse lifestyles and strategies of plant pathogenesis encoded in the genomes of eighteen Dothideomycetes fungi.</title>
        <authorList>
            <person name="Ohm R.A."/>
            <person name="Feau N."/>
            <person name="Henrissat B."/>
            <person name="Schoch C.L."/>
            <person name="Horwitz B.A."/>
            <person name="Barry K.W."/>
            <person name="Condon B.J."/>
            <person name="Copeland A.C."/>
            <person name="Dhillon B."/>
            <person name="Glaser F."/>
            <person name="Hesse C.N."/>
            <person name="Kosti I."/>
            <person name="LaButti K."/>
            <person name="Lindquist E.A."/>
            <person name="Lucas S."/>
            <person name="Salamov A.A."/>
            <person name="Bradshaw R.E."/>
            <person name="Ciuffetti L."/>
            <person name="Hamelin R.C."/>
            <person name="Kema G.H.J."/>
            <person name="Lawrence C."/>
            <person name="Scott J.A."/>
            <person name="Spatafora J.W."/>
            <person name="Turgeon B.G."/>
            <person name="de Wit P.J.G.M."/>
            <person name="Zhong S."/>
            <person name="Goodwin S.B."/>
            <person name="Grigoriev I.V."/>
        </authorList>
    </citation>
    <scope>NUCLEOTIDE SEQUENCE [LARGE SCALE GENOMIC DNA]</scope>
    <source>
        <strain evidence="2 3">UAMH 10762</strain>
    </source>
</reference>
<keyword evidence="1" id="KW-0812">Transmembrane</keyword>
<keyword evidence="3" id="KW-1185">Reference proteome</keyword>
<feature type="transmembrane region" description="Helical" evidence="1">
    <location>
        <begin position="68"/>
        <end position="91"/>
    </location>
</feature>
<proteinExistence type="predicted"/>
<evidence type="ECO:0000313" key="3">
    <source>
        <dbReference type="Proteomes" id="UP000011761"/>
    </source>
</evidence>
<dbReference type="AlphaFoldDB" id="M2M763"/>
<feature type="transmembrane region" description="Helical" evidence="1">
    <location>
        <begin position="112"/>
        <end position="131"/>
    </location>
</feature>
<dbReference type="OrthoDB" id="3628479at2759"/>
<dbReference type="eggNOG" id="ENOG502RMFW">
    <property type="taxonomic scope" value="Eukaryota"/>
</dbReference>
<sequence length="146" mass="16126">MAEQVVRSTFTIFAQTALPLILAFELFLGGQARLTDRITPGLHKQASRKASGYYRWLNFLPVDDAETFQHVIGGLMIFAGILICVPPMRAMGTLLSMALSGGGVYSHRKMGVPYWLPAVNTAIAVVILWQHELLAPENVQYHGDEL</sequence>
<name>M2M763_BAUPA</name>
<keyword evidence="1" id="KW-0472">Membrane</keyword>
<gene>
    <name evidence="2" type="ORF">BAUCODRAFT_78334</name>
</gene>
<evidence type="ECO:0000313" key="2">
    <source>
        <dbReference type="EMBL" id="EMC92141.1"/>
    </source>
</evidence>
<feature type="transmembrane region" description="Helical" evidence="1">
    <location>
        <begin position="12"/>
        <end position="32"/>
    </location>
</feature>
<protein>
    <recommendedName>
        <fullName evidence="4">DoxX family protein</fullName>
    </recommendedName>
</protein>
<dbReference type="GeneID" id="19117165"/>
<dbReference type="KEGG" id="bcom:BAUCODRAFT_78334"/>
<dbReference type="HOGENOM" id="CLU_1777086_0_0_1"/>
<organism evidence="2 3">
    <name type="scientific">Baudoinia panamericana (strain UAMH 10762)</name>
    <name type="common">Angels' share fungus</name>
    <name type="synonym">Baudoinia compniacensis (strain UAMH 10762)</name>
    <dbReference type="NCBI Taxonomy" id="717646"/>
    <lineage>
        <taxon>Eukaryota</taxon>
        <taxon>Fungi</taxon>
        <taxon>Dikarya</taxon>
        <taxon>Ascomycota</taxon>
        <taxon>Pezizomycotina</taxon>
        <taxon>Dothideomycetes</taxon>
        <taxon>Dothideomycetidae</taxon>
        <taxon>Mycosphaerellales</taxon>
        <taxon>Teratosphaeriaceae</taxon>
        <taxon>Baudoinia</taxon>
    </lineage>
</organism>
<dbReference type="Proteomes" id="UP000011761">
    <property type="component" value="Unassembled WGS sequence"/>
</dbReference>
<keyword evidence="1" id="KW-1133">Transmembrane helix</keyword>
<dbReference type="RefSeq" id="XP_007680509.1">
    <property type="nucleotide sequence ID" value="XM_007682319.1"/>
</dbReference>
<evidence type="ECO:0008006" key="4">
    <source>
        <dbReference type="Google" id="ProtNLM"/>
    </source>
</evidence>
<evidence type="ECO:0000256" key="1">
    <source>
        <dbReference type="SAM" id="Phobius"/>
    </source>
</evidence>
<accession>M2M763</accession>